<dbReference type="EMBL" id="JABXJJ020000052">
    <property type="protein sequence ID" value="MDI5973816.1"/>
    <property type="molecule type" value="Genomic_DNA"/>
</dbReference>
<dbReference type="Gene3D" id="3.40.50.300">
    <property type="entry name" value="P-loop containing nucleotide triphosphate hydrolases"/>
    <property type="match status" value="1"/>
</dbReference>
<gene>
    <name evidence="1" type="ORF">POF50_031510</name>
</gene>
<dbReference type="InterPro" id="IPR011990">
    <property type="entry name" value="TPR-like_helical_dom_sf"/>
</dbReference>
<dbReference type="InterPro" id="IPR027417">
    <property type="entry name" value="P-loop_NTPase"/>
</dbReference>
<organism evidence="1">
    <name type="scientific">Streptantibioticus silvisoli</name>
    <dbReference type="NCBI Taxonomy" id="2705255"/>
    <lineage>
        <taxon>Bacteria</taxon>
        <taxon>Bacillati</taxon>
        <taxon>Actinomycetota</taxon>
        <taxon>Actinomycetes</taxon>
        <taxon>Kitasatosporales</taxon>
        <taxon>Streptomycetaceae</taxon>
        <taxon>Streptantibioticus</taxon>
    </lineage>
</organism>
<dbReference type="Gene3D" id="1.25.40.10">
    <property type="entry name" value="Tetratricopeptide repeat domain"/>
    <property type="match status" value="1"/>
</dbReference>
<dbReference type="RefSeq" id="WP_271315056.1">
    <property type="nucleotide sequence ID" value="NZ_JABXJJ020000052.1"/>
</dbReference>
<sequence length="703" mass="74683">MVDVMSVTAISTVLGAVGSSVANEAGRAVWESAGSVVRRIAGREVPAPRDADERADVARLVADRLRQDPALAGVWARFARSVPEPRPGLAEPDLLPAATRFFSDRQDPMRVMDRELGRRADGTPRIVLLYGPEGIGTSELAVHWGQLTALKFPHGRLYADLRGGSAGEAVDPASVLRRFLRKLGVGDDGIPPGRADLAERFRAEVAGRRLLVVLDHVHSAAQALPFLTSAPGVFTVVVARRPLTGLDAVPVPVGPLTDRDAKRLLTDLAGRPAVAAAKAALPSVLARCGGSPYALRAAVPRLADPVRPAAAVDGDPVRAAAEDAYRTLAPDAARCYRLLACRPWPRITAGPAAAALGVPAAEADRLLAAVAGAGLLEAVAAGGHRYRPAVRRHAELAAVRQDGVAVCAAAAGRMVAWYLEFAVAADRAAHPDRWWLGPRYASVAPGPYAGQSEALAAAVSEVDCVVEAVRTADELGDRDTAWQLCEALYAAQLRAGRHDEVLPALRIGVRAAEAVAPGTEIAGRMHTQLAMALTERAEWDAAESELRAAARAERRAGHARGQATAVETLGLLRLRQWRFAEAYDLFGEAYGLLDGVRDAARGAADAPRARALLERHRGRALSGLGRWAQGRERAGVALAFFREHGDVYNTGRTLSDLARLEWQAGRPDAALPLIDEAVGVLTPLRATFHVERLRLLREAVVSA</sequence>
<dbReference type="SUPFAM" id="SSF48452">
    <property type="entry name" value="TPR-like"/>
    <property type="match status" value="1"/>
</dbReference>
<proteinExistence type="predicted"/>
<evidence type="ECO:0000313" key="1">
    <source>
        <dbReference type="EMBL" id="MDI5973816.1"/>
    </source>
</evidence>
<dbReference type="AlphaFoldDB" id="A0AA90H9N7"/>
<protein>
    <submittedName>
        <fullName evidence="1">Tetratricopeptide repeat protein</fullName>
    </submittedName>
</protein>
<reference evidence="1" key="1">
    <citation type="submission" date="2023-05" db="EMBL/GenBank/DDBJ databases">
        <title>Streptantibioticus silvisoli sp. nov., acidotolerant actinomycetes 1 from pine litter.</title>
        <authorList>
            <person name="Swiecimska M."/>
            <person name="Golinska P."/>
            <person name="Sangal V."/>
            <person name="Wachnowicz B."/>
            <person name="Goodfellow M."/>
        </authorList>
    </citation>
    <scope>NUCLEOTIDE SEQUENCE</scope>
    <source>
        <strain evidence="1">SL13</strain>
    </source>
</reference>
<accession>A0AA90H9N7</accession>
<comment type="caution">
    <text evidence="1">The sequence shown here is derived from an EMBL/GenBank/DDBJ whole genome shotgun (WGS) entry which is preliminary data.</text>
</comment>
<name>A0AA90H9N7_9ACTN</name>
<dbReference type="SUPFAM" id="SSF52540">
    <property type="entry name" value="P-loop containing nucleoside triphosphate hydrolases"/>
    <property type="match status" value="1"/>
</dbReference>